<dbReference type="SUPFAM" id="SSF56235">
    <property type="entry name" value="N-terminal nucleophile aminohydrolases (Ntn hydrolases)"/>
    <property type="match status" value="1"/>
</dbReference>
<name>A0A4R9JS49_9LEPT</name>
<dbReference type="GO" id="GO:0017000">
    <property type="term" value="P:antibiotic biosynthetic process"/>
    <property type="evidence" value="ECO:0007669"/>
    <property type="project" value="InterPro"/>
</dbReference>
<dbReference type="OrthoDB" id="9759796at2"/>
<protein>
    <submittedName>
        <fullName evidence="7">Penicillin acylase family protein</fullName>
    </submittedName>
</protein>
<comment type="similarity">
    <text evidence="1">Belongs to the peptidase S45 family.</text>
</comment>
<proteinExistence type="inferred from homology"/>
<comment type="cofactor">
    <cofactor evidence="5">
        <name>Ca(2+)</name>
        <dbReference type="ChEBI" id="CHEBI:29108"/>
    </cofactor>
    <text evidence="5">Binds 1 Ca(2+) ion per dimer.</text>
</comment>
<sequence>MNTLAIANVIAKFKKRPLLFGGVLFVLLLPVVFHFIFWGLVGIKSPKYSGTIKHPFLTSKVSIYRDSAGIPHIEGGDAKSSYFALGYTMAQDRLFQMELQRRVGKGELTELFGEALLESDKFLKTLLLKKTAEDYVNEKSHLYPEAWEQLDYFLAGANAFVDEGVYPIEFTILGVKPKPFTRVDAVAFLFYMGFSFAEGIKSDSLFTILESQVSGRIVSELFPRYDLEDGNVTIIESQPGIPSLSKADIFKAVERPVSSSGQSQSSEDLVRSLSHALDAISSLYFPVEPLEGSNSWLIGPSRSASGGAILANDPHIALSNPGTWYEAHIKFPGYENYGYFLSLIPFPLIAHNKEKAWGLTMLEQDDVNLYAETVEAGKVLSKGKWIDLESYVDELRFKDGKTEKFIVKSTPHGPLFTDHIKGYDGRPISLYWTHHHMKNPLLDVLYKMGKSNTYSELDAASALIAAPGLNFSYADSKGNIAYYSVGKFPILKSGNPRKILEGSTGENDVIGYVPSEQNPKLINPKNGIIVTANNKVTSGKIPGLISVEGNWQPADRFIRITSVLGRQEKWTLEELAGLQTDTFSSFAPYYLDVALPHLERVKSENGKRALAILKKWDFHHFTESEGAAIYDVFYYFTLKNALKDELGEKNFLLYGEIAEYWNAYRGLIKNPNSLFWDDITTVGVTETQGDIFVKSFEDSVTYLETHVSKSPSLWKWKSLYKIKHPHPLGVVPLIGGLFNIGPMPAPGGAEVINNLKYKLMKEDWTATSGPSKRRVIDYGRFNESVTQLPIGNSGNLGSPYYGNLVNDYNQGKHRKINFSSESYSNGMLMVMEPSM</sequence>
<evidence type="ECO:0000313" key="8">
    <source>
        <dbReference type="Proteomes" id="UP000297693"/>
    </source>
</evidence>
<dbReference type="Pfam" id="PF01804">
    <property type="entry name" value="Penicil_amidase"/>
    <property type="match status" value="1"/>
</dbReference>
<feature type="transmembrane region" description="Helical" evidence="6">
    <location>
        <begin position="18"/>
        <end position="41"/>
    </location>
</feature>
<dbReference type="EMBL" id="RQGD01000062">
    <property type="protein sequence ID" value="TGL54891.1"/>
    <property type="molecule type" value="Genomic_DNA"/>
</dbReference>
<evidence type="ECO:0000256" key="6">
    <source>
        <dbReference type="SAM" id="Phobius"/>
    </source>
</evidence>
<dbReference type="PIRSF" id="PIRSF001227">
    <property type="entry name" value="Pen_acylase"/>
    <property type="match status" value="1"/>
</dbReference>
<organism evidence="7 8">
    <name type="scientific">Leptospira ognonensis</name>
    <dbReference type="NCBI Taxonomy" id="2484945"/>
    <lineage>
        <taxon>Bacteria</taxon>
        <taxon>Pseudomonadati</taxon>
        <taxon>Spirochaetota</taxon>
        <taxon>Spirochaetia</taxon>
        <taxon>Leptospirales</taxon>
        <taxon>Leptospiraceae</taxon>
        <taxon>Leptospira</taxon>
    </lineage>
</organism>
<evidence type="ECO:0000313" key="7">
    <source>
        <dbReference type="EMBL" id="TGL54891.1"/>
    </source>
</evidence>
<dbReference type="Gene3D" id="2.30.120.10">
    <property type="match status" value="1"/>
</dbReference>
<dbReference type="InterPro" id="IPR023343">
    <property type="entry name" value="Penicillin_amidase_dom1"/>
</dbReference>
<keyword evidence="2" id="KW-0378">Hydrolase</keyword>
<feature type="binding site" evidence="5">
    <location>
        <position position="367"/>
    </location>
    <ligand>
        <name>Ca(2+)</name>
        <dbReference type="ChEBI" id="CHEBI:29108"/>
    </ligand>
</feature>
<evidence type="ECO:0000256" key="5">
    <source>
        <dbReference type="PIRSR" id="PIRSR001227-2"/>
    </source>
</evidence>
<dbReference type="RefSeq" id="WP_135625573.1">
    <property type="nucleotide sequence ID" value="NZ_RQGD01000062.1"/>
</dbReference>
<comment type="caution">
    <text evidence="7">The sequence shown here is derived from an EMBL/GenBank/DDBJ whole genome shotgun (WGS) entry which is preliminary data.</text>
</comment>
<dbReference type="InterPro" id="IPR043147">
    <property type="entry name" value="Penicillin_amidase_A-knob"/>
</dbReference>
<feature type="binding site" evidence="5">
    <location>
        <position position="365"/>
    </location>
    <ligand>
        <name>Ca(2+)</name>
        <dbReference type="ChEBI" id="CHEBI:29108"/>
    </ligand>
</feature>
<keyword evidence="3" id="KW-0865">Zymogen</keyword>
<dbReference type="InterPro" id="IPR002692">
    <property type="entry name" value="S45"/>
</dbReference>
<evidence type="ECO:0000256" key="3">
    <source>
        <dbReference type="ARBA" id="ARBA00023145"/>
    </source>
</evidence>
<feature type="active site" description="Nucleophile" evidence="4">
    <location>
        <position position="293"/>
    </location>
</feature>
<reference evidence="7" key="1">
    <citation type="journal article" date="2019" name="PLoS Negl. Trop. Dis.">
        <title>Revisiting the worldwide diversity of Leptospira species in the environment.</title>
        <authorList>
            <person name="Vincent A.T."/>
            <person name="Schiettekatte O."/>
            <person name="Bourhy P."/>
            <person name="Veyrier F.J."/>
            <person name="Picardeau M."/>
        </authorList>
    </citation>
    <scope>NUCLEOTIDE SEQUENCE [LARGE SCALE GENOMIC DNA]</scope>
    <source>
        <strain evidence="7">201702476</strain>
    </source>
</reference>
<dbReference type="InterPro" id="IPR043146">
    <property type="entry name" value="Penicillin_amidase_N_B-knob"/>
</dbReference>
<accession>A0A4R9JS49</accession>
<dbReference type="GO" id="GO:0046872">
    <property type="term" value="F:metal ion binding"/>
    <property type="evidence" value="ECO:0007669"/>
    <property type="project" value="UniProtKB-KW"/>
</dbReference>
<dbReference type="Gene3D" id="1.10.439.10">
    <property type="entry name" value="Penicillin Amidohydrolase, domain 1"/>
    <property type="match status" value="1"/>
</dbReference>
<gene>
    <name evidence="7" type="ORF">EHQ58_18585</name>
</gene>
<dbReference type="InterPro" id="IPR029055">
    <property type="entry name" value="Ntn_hydrolases_N"/>
</dbReference>
<evidence type="ECO:0000256" key="4">
    <source>
        <dbReference type="PIRSR" id="PIRSR001227-1"/>
    </source>
</evidence>
<keyword evidence="6" id="KW-0812">Transmembrane</keyword>
<dbReference type="AlphaFoldDB" id="A0A4R9JS49"/>
<keyword evidence="5" id="KW-0479">Metal-binding</keyword>
<keyword evidence="6" id="KW-1133">Transmembrane helix</keyword>
<dbReference type="InterPro" id="IPR014395">
    <property type="entry name" value="Pen/GL7ACA/AHL_acylase"/>
</dbReference>
<dbReference type="Gene3D" id="3.60.20.10">
    <property type="entry name" value="Glutamine Phosphoribosylpyrophosphate, subunit 1, domain 1"/>
    <property type="match status" value="1"/>
</dbReference>
<dbReference type="PANTHER" id="PTHR34218:SF5">
    <property type="entry name" value="PENICILLIN ACYLASE FAMILY PROTEIN"/>
    <property type="match status" value="1"/>
</dbReference>
<keyword evidence="5" id="KW-0106">Calcium</keyword>
<dbReference type="Gene3D" id="1.10.1400.10">
    <property type="match status" value="1"/>
</dbReference>
<dbReference type="CDD" id="cd03747">
    <property type="entry name" value="Ntn_PGA_like"/>
    <property type="match status" value="1"/>
</dbReference>
<keyword evidence="8" id="KW-1185">Reference proteome</keyword>
<evidence type="ECO:0000256" key="2">
    <source>
        <dbReference type="ARBA" id="ARBA00022801"/>
    </source>
</evidence>
<dbReference type="Proteomes" id="UP000297693">
    <property type="component" value="Unassembled WGS sequence"/>
</dbReference>
<keyword evidence="6" id="KW-0472">Membrane</keyword>
<dbReference type="PANTHER" id="PTHR34218">
    <property type="entry name" value="PEPTIDASE S45 PENICILLIN AMIDASE"/>
    <property type="match status" value="1"/>
</dbReference>
<dbReference type="GO" id="GO:0016811">
    <property type="term" value="F:hydrolase activity, acting on carbon-nitrogen (but not peptide) bonds, in linear amides"/>
    <property type="evidence" value="ECO:0007669"/>
    <property type="project" value="InterPro"/>
</dbReference>
<evidence type="ECO:0000256" key="1">
    <source>
        <dbReference type="ARBA" id="ARBA00006586"/>
    </source>
</evidence>